<dbReference type="InterPro" id="IPR002104">
    <property type="entry name" value="Integrase_catalytic"/>
</dbReference>
<dbReference type="GO" id="GO:0015074">
    <property type="term" value="P:DNA integration"/>
    <property type="evidence" value="ECO:0007669"/>
    <property type="project" value="UniProtKB-KW"/>
</dbReference>
<dbReference type="EMBL" id="JAELUP010000019">
    <property type="protein sequence ID" value="MBJ6361114.1"/>
    <property type="molecule type" value="Genomic_DNA"/>
</dbReference>
<dbReference type="PANTHER" id="PTHR30349:SF64">
    <property type="entry name" value="PROPHAGE INTEGRASE INTD-RELATED"/>
    <property type="match status" value="1"/>
</dbReference>
<evidence type="ECO:0000256" key="5">
    <source>
        <dbReference type="PROSITE-ProRule" id="PRU01248"/>
    </source>
</evidence>
<evidence type="ECO:0000259" key="7">
    <source>
        <dbReference type="PROSITE" id="PS51900"/>
    </source>
</evidence>
<dbReference type="Gene3D" id="1.10.443.10">
    <property type="entry name" value="Intergrase catalytic core"/>
    <property type="match status" value="1"/>
</dbReference>
<dbReference type="RefSeq" id="WP_199018668.1">
    <property type="nucleotide sequence ID" value="NZ_JAELUP010000019.1"/>
</dbReference>
<proteinExistence type="inferred from homology"/>
<dbReference type="Proteomes" id="UP000640274">
    <property type="component" value="Unassembled WGS sequence"/>
</dbReference>
<evidence type="ECO:0000313" key="8">
    <source>
        <dbReference type="EMBL" id="MBJ6361114.1"/>
    </source>
</evidence>
<dbReference type="PANTHER" id="PTHR30349">
    <property type="entry name" value="PHAGE INTEGRASE-RELATED"/>
    <property type="match status" value="1"/>
</dbReference>
<reference evidence="8" key="1">
    <citation type="submission" date="2020-12" db="EMBL/GenBank/DDBJ databases">
        <authorList>
            <person name="Huq M.A."/>
        </authorList>
    </citation>
    <scope>NUCLEOTIDE SEQUENCE</scope>
    <source>
        <strain evidence="8">MAHUQ-46</strain>
    </source>
</reference>
<dbReference type="InterPro" id="IPR050090">
    <property type="entry name" value="Tyrosine_recombinase_XerCD"/>
</dbReference>
<organism evidence="8 9">
    <name type="scientific">Paenibacillus roseus</name>
    <dbReference type="NCBI Taxonomy" id="2798579"/>
    <lineage>
        <taxon>Bacteria</taxon>
        <taxon>Bacillati</taxon>
        <taxon>Bacillota</taxon>
        <taxon>Bacilli</taxon>
        <taxon>Bacillales</taxon>
        <taxon>Paenibacillaceae</taxon>
        <taxon>Paenibacillus</taxon>
    </lineage>
</organism>
<dbReference type="PROSITE" id="PS51898">
    <property type="entry name" value="TYR_RECOMBINASE"/>
    <property type="match status" value="1"/>
</dbReference>
<protein>
    <submittedName>
        <fullName evidence="8">Site-specific integrase</fullName>
    </submittedName>
</protein>
<keyword evidence="3 5" id="KW-0238">DNA-binding</keyword>
<dbReference type="InterPro" id="IPR011010">
    <property type="entry name" value="DNA_brk_join_enz"/>
</dbReference>
<feature type="domain" description="Tyr recombinase" evidence="6">
    <location>
        <begin position="186"/>
        <end position="390"/>
    </location>
</feature>
<comment type="similarity">
    <text evidence="1">Belongs to the 'phage' integrase family.</text>
</comment>
<evidence type="ECO:0000256" key="3">
    <source>
        <dbReference type="ARBA" id="ARBA00023125"/>
    </source>
</evidence>
<dbReference type="InterPro" id="IPR004107">
    <property type="entry name" value="Integrase_SAM-like_N"/>
</dbReference>
<keyword evidence="2" id="KW-0229">DNA integration</keyword>
<dbReference type="GO" id="GO:0003677">
    <property type="term" value="F:DNA binding"/>
    <property type="evidence" value="ECO:0007669"/>
    <property type="project" value="UniProtKB-UniRule"/>
</dbReference>
<accession>A0A934J3T0</accession>
<dbReference type="Gene3D" id="1.10.150.130">
    <property type="match status" value="1"/>
</dbReference>
<keyword evidence="4" id="KW-0233">DNA recombination</keyword>
<evidence type="ECO:0000256" key="4">
    <source>
        <dbReference type="ARBA" id="ARBA00023172"/>
    </source>
</evidence>
<gene>
    <name evidence="8" type="ORF">JFN88_07270</name>
</gene>
<evidence type="ECO:0000256" key="2">
    <source>
        <dbReference type="ARBA" id="ARBA00022908"/>
    </source>
</evidence>
<dbReference type="PROSITE" id="PS51900">
    <property type="entry name" value="CB"/>
    <property type="match status" value="1"/>
</dbReference>
<dbReference type="GO" id="GO:0006310">
    <property type="term" value="P:DNA recombination"/>
    <property type="evidence" value="ECO:0007669"/>
    <property type="project" value="UniProtKB-KW"/>
</dbReference>
<evidence type="ECO:0000259" key="6">
    <source>
        <dbReference type="PROSITE" id="PS51898"/>
    </source>
</evidence>
<dbReference type="InterPro" id="IPR044068">
    <property type="entry name" value="CB"/>
</dbReference>
<dbReference type="Pfam" id="PF00589">
    <property type="entry name" value="Phage_integrase"/>
    <property type="match status" value="1"/>
</dbReference>
<evidence type="ECO:0000313" key="9">
    <source>
        <dbReference type="Proteomes" id="UP000640274"/>
    </source>
</evidence>
<dbReference type="CDD" id="cd01189">
    <property type="entry name" value="INT_ICEBs1_C_like"/>
    <property type="match status" value="1"/>
</dbReference>
<dbReference type="InterPro" id="IPR010998">
    <property type="entry name" value="Integrase_recombinase_N"/>
</dbReference>
<dbReference type="AlphaFoldDB" id="A0A934J3T0"/>
<sequence>MASIEKRGENSWRLIVEIGTTAQGKRLKKTKTIKVEDKAILKTKKRLNDYLNDELVKFRIEVEAGEYIAPEKMRFSAFVEEWEKKYAVKQLEVTTLNTYKRCLKKRILPVFGHHRLDQIQPIHILNYLDSLEQDGSRLDGKEGRLSSGSVFMMYRILKNIFSRAVEWRIIKSNPVADSARPRVTYKETKVYTEEEVGKLFEVLQNEPYHWRIMITLALTTGLRRGELLGLEWKHIDLKNGVIDIRQSITAYKDGEPIIKEPKTKHSLRKVALPSSITAELNDYYLHCRKERMKLKTVWKRDEYFFLFFNEEGKPFYPETPYLHFRNLLLKHNLPYITFHSLRHTSATLLLNQGVHAKIISERLGHANIGTTMNIYGHVLRSADHEAANKFDSILPNIKAK</sequence>
<dbReference type="Pfam" id="PF14659">
    <property type="entry name" value="Phage_int_SAM_3"/>
    <property type="match status" value="1"/>
</dbReference>
<evidence type="ECO:0000256" key="1">
    <source>
        <dbReference type="ARBA" id="ARBA00008857"/>
    </source>
</evidence>
<dbReference type="SUPFAM" id="SSF56349">
    <property type="entry name" value="DNA breaking-rejoining enzymes"/>
    <property type="match status" value="1"/>
</dbReference>
<comment type="caution">
    <text evidence="8">The sequence shown here is derived from an EMBL/GenBank/DDBJ whole genome shotgun (WGS) entry which is preliminary data.</text>
</comment>
<feature type="domain" description="Core-binding (CB)" evidence="7">
    <location>
        <begin position="73"/>
        <end position="165"/>
    </location>
</feature>
<keyword evidence="9" id="KW-1185">Reference proteome</keyword>
<name>A0A934J3T0_9BACL</name>
<dbReference type="InterPro" id="IPR013762">
    <property type="entry name" value="Integrase-like_cat_sf"/>
</dbReference>